<sequence>MVAPLKSSATSLPSRCLGSDTQSPRESLMSIELTEEQKMLQDSAERYLKNSYDFDQRQAASRSAKGFSDERWAQFAEMGWLAMPLPEEHGGFGFGAMEIMLLAEQMGRYLVVEPFLETVVVGGGLLARGATTALAERYLPAVAEGQLQVALAHGEEGKHASMINTATTAVDEGAHCRLNGVKSVVANGDQADVFIVSARLVGAGNSAVTLFAIPADAEGVERRGYPTYDGRRACELTLRNVVVGPEAVVGGRGSAEYLLDRVALDAQLAACAEVIGGMAALVEATQDYIGQRKQFGKTLSSFQVLRHRMADMYVQLELTRSLMLAAASSLAGEEGDAARLISALKARTVKAGRFVSQNAIQLHGGIAMTDELSIGHYFKRFAVLESWFGNRDFHLQRFRELQSVA</sequence>
<dbReference type="InterPro" id="IPR046373">
    <property type="entry name" value="Acyl-CoA_Oxase/DH_mid-dom_sf"/>
</dbReference>
<keyword evidence="4 6" id="KW-0274">FAD</keyword>
<feature type="region of interest" description="Disordered" evidence="7">
    <location>
        <begin position="1"/>
        <end position="25"/>
    </location>
</feature>
<dbReference type="Pfam" id="PF02771">
    <property type="entry name" value="Acyl-CoA_dh_N"/>
    <property type="match status" value="1"/>
</dbReference>
<dbReference type="InterPro" id="IPR013786">
    <property type="entry name" value="AcylCoA_DH/ox_N"/>
</dbReference>
<dbReference type="InterPro" id="IPR036250">
    <property type="entry name" value="AcylCo_DH-like_C"/>
</dbReference>
<dbReference type="Gene3D" id="2.40.110.10">
    <property type="entry name" value="Butyryl-CoA Dehydrogenase, subunit A, domain 2"/>
    <property type="match status" value="1"/>
</dbReference>
<feature type="domain" description="Acyl-CoA dehydrogenase/oxidase N-terminal" evidence="10">
    <location>
        <begin position="34"/>
        <end position="146"/>
    </location>
</feature>
<name>A0A5C9A5L7_9GAMM</name>
<dbReference type="AlphaFoldDB" id="A0A5C9A5L7"/>
<comment type="caution">
    <text evidence="11">The sequence shown here is derived from an EMBL/GenBank/DDBJ whole genome shotgun (WGS) entry which is preliminary data.</text>
</comment>
<feature type="domain" description="Acyl-CoA oxidase/dehydrogenase middle" evidence="9">
    <location>
        <begin position="155"/>
        <end position="241"/>
    </location>
</feature>
<dbReference type="PANTHER" id="PTHR43884:SF20">
    <property type="entry name" value="ACYL-COA DEHYDROGENASE FADE28"/>
    <property type="match status" value="1"/>
</dbReference>
<dbReference type="PANTHER" id="PTHR43884">
    <property type="entry name" value="ACYL-COA DEHYDROGENASE"/>
    <property type="match status" value="1"/>
</dbReference>
<dbReference type="CDD" id="cd00567">
    <property type="entry name" value="ACAD"/>
    <property type="match status" value="1"/>
</dbReference>
<dbReference type="Pfam" id="PF02770">
    <property type="entry name" value="Acyl-CoA_dh_M"/>
    <property type="match status" value="1"/>
</dbReference>
<dbReference type="InterPro" id="IPR009075">
    <property type="entry name" value="AcylCo_DH/oxidase_C"/>
</dbReference>
<evidence type="ECO:0000256" key="3">
    <source>
        <dbReference type="ARBA" id="ARBA00022630"/>
    </source>
</evidence>
<evidence type="ECO:0000256" key="7">
    <source>
        <dbReference type="SAM" id="MobiDB-lite"/>
    </source>
</evidence>
<feature type="domain" description="Acyl-CoA dehydrogenase/oxidase C-terminal" evidence="8">
    <location>
        <begin position="268"/>
        <end position="396"/>
    </location>
</feature>
<evidence type="ECO:0000256" key="1">
    <source>
        <dbReference type="ARBA" id="ARBA00001974"/>
    </source>
</evidence>
<evidence type="ECO:0000256" key="6">
    <source>
        <dbReference type="RuleBase" id="RU362125"/>
    </source>
</evidence>
<dbReference type="InterPro" id="IPR037069">
    <property type="entry name" value="AcylCoA_DH/ox_N_sf"/>
</dbReference>
<dbReference type="Gene3D" id="1.20.140.10">
    <property type="entry name" value="Butyryl-CoA Dehydrogenase, subunit A, domain 3"/>
    <property type="match status" value="1"/>
</dbReference>
<dbReference type="GO" id="GO:0050660">
    <property type="term" value="F:flavin adenine dinucleotide binding"/>
    <property type="evidence" value="ECO:0007669"/>
    <property type="project" value="InterPro"/>
</dbReference>
<keyword evidence="3 6" id="KW-0285">Flavoprotein</keyword>
<dbReference type="Proteomes" id="UP000321933">
    <property type="component" value="Unassembled WGS sequence"/>
</dbReference>
<comment type="similarity">
    <text evidence="2 6">Belongs to the acyl-CoA dehydrogenase family.</text>
</comment>
<evidence type="ECO:0000259" key="9">
    <source>
        <dbReference type="Pfam" id="PF02770"/>
    </source>
</evidence>
<gene>
    <name evidence="11" type="ORF">FVW59_03845</name>
</gene>
<keyword evidence="5 6" id="KW-0560">Oxidoreductase</keyword>
<dbReference type="OrthoDB" id="7053515at2"/>
<evidence type="ECO:0000259" key="8">
    <source>
        <dbReference type="Pfam" id="PF00441"/>
    </source>
</evidence>
<dbReference type="EMBL" id="VRYZ01000001">
    <property type="protein sequence ID" value="TXS95040.1"/>
    <property type="molecule type" value="Genomic_DNA"/>
</dbReference>
<evidence type="ECO:0000313" key="11">
    <source>
        <dbReference type="EMBL" id="TXS95040.1"/>
    </source>
</evidence>
<protein>
    <submittedName>
        <fullName evidence="11">Pimeloyl-CoA dehydrogenase small subunit</fullName>
    </submittedName>
</protein>
<evidence type="ECO:0000256" key="5">
    <source>
        <dbReference type="ARBA" id="ARBA00023002"/>
    </source>
</evidence>
<keyword evidence="12" id="KW-1185">Reference proteome</keyword>
<evidence type="ECO:0000259" key="10">
    <source>
        <dbReference type="Pfam" id="PF02771"/>
    </source>
</evidence>
<evidence type="ECO:0000256" key="2">
    <source>
        <dbReference type="ARBA" id="ARBA00009347"/>
    </source>
</evidence>
<accession>A0A5C9A5L7</accession>
<dbReference type="Pfam" id="PF00441">
    <property type="entry name" value="Acyl-CoA_dh_1"/>
    <property type="match status" value="1"/>
</dbReference>
<evidence type="ECO:0000313" key="12">
    <source>
        <dbReference type="Proteomes" id="UP000321933"/>
    </source>
</evidence>
<proteinExistence type="inferred from homology"/>
<organism evidence="11 12">
    <name type="scientific">Parahaliea aestuarii</name>
    <dbReference type="NCBI Taxonomy" id="1852021"/>
    <lineage>
        <taxon>Bacteria</taxon>
        <taxon>Pseudomonadati</taxon>
        <taxon>Pseudomonadota</taxon>
        <taxon>Gammaproteobacteria</taxon>
        <taxon>Cellvibrionales</taxon>
        <taxon>Halieaceae</taxon>
        <taxon>Parahaliea</taxon>
    </lineage>
</organism>
<reference evidence="11 12" key="1">
    <citation type="submission" date="2019-08" db="EMBL/GenBank/DDBJ databases">
        <title>Parahaliea maris sp. nov., isolated from the surface seawater.</title>
        <authorList>
            <person name="Liu Y."/>
        </authorList>
    </citation>
    <scope>NUCLEOTIDE SEQUENCE [LARGE SCALE GENOMIC DNA]</scope>
    <source>
        <strain evidence="11 12">S2-26</strain>
    </source>
</reference>
<feature type="compositionally biased region" description="Polar residues" evidence="7">
    <location>
        <begin position="7"/>
        <end position="25"/>
    </location>
</feature>
<dbReference type="SUPFAM" id="SSF47203">
    <property type="entry name" value="Acyl-CoA dehydrogenase C-terminal domain-like"/>
    <property type="match status" value="1"/>
</dbReference>
<dbReference type="SUPFAM" id="SSF56645">
    <property type="entry name" value="Acyl-CoA dehydrogenase NM domain-like"/>
    <property type="match status" value="1"/>
</dbReference>
<dbReference type="InterPro" id="IPR006091">
    <property type="entry name" value="Acyl-CoA_Oxase/DH_mid-dom"/>
</dbReference>
<dbReference type="GO" id="GO:0003995">
    <property type="term" value="F:acyl-CoA dehydrogenase activity"/>
    <property type="evidence" value="ECO:0007669"/>
    <property type="project" value="TreeGrafter"/>
</dbReference>
<comment type="cofactor">
    <cofactor evidence="1 6">
        <name>FAD</name>
        <dbReference type="ChEBI" id="CHEBI:57692"/>
    </cofactor>
</comment>
<evidence type="ECO:0000256" key="4">
    <source>
        <dbReference type="ARBA" id="ARBA00022827"/>
    </source>
</evidence>
<dbReference type="InterPro" id="IPR009100">
    <property type="entry name" value="AcylCoA_DH/oxidase_NM_dom_sf"/>
</dbReference>
<dbReference type="Gene3D" id="1.10.540.10">
    <property type="entry name" value="Acyl-CoA dehydrogenase/oxidase, N-terminal domain"/>
    <property type="match status" value="1"/>
</dbReference>